<dbReference type="Pfam" id="PF00512">
    <property type="entry name" value="HisKA"/>
    <property type="match status" value="1"/>
</dbReference>
<proteinExistence type="predicted"/>
<dbReference type="EC" id="2.7.13.3" evidence="2"/>
<dbReference type="Gene3D" id="3.40.50.2300">
    <property type="match status" value="1"/>
</dbReference>
<feature type="domain" description="HPt" evidence="10">
    <location>
        <begin position="702"/>
        <end position="793"/>
    </location>
</feature>
<protein>
    <recommendedName>
        <fullName evidence="2">histidine kinase</fullName>
        <ecNumber evidence="2">2.7.13.3</ecNumber>
    </recommendedName>
</protein>
<evidence type="ECO:0000259" key="10">
    <source>
        <dbReference type="PROSITE" id="PS50894"/>
    </source>
</evidence>
<keyword evidence="7" id="KW-0812">Transmembrane</keyword>
<evidence type="ECO:0000256" key="4">
    <source>
        <dbReference type="ARBA" id="ARBA00023012"/>
    </source>
</evidence>
<feature type="modified residue" description="Phosphohistidine" evidence="5">
    <location>
        <position position="741"/>
    </location>
</feature>
<dbReference type="InterPro" id="IPR008207">
    <property type="entry name" value="Sig_transdc_His_kin_Hpt_dom"/>
</dbReference>
<dbReference type="InterPro" id="IPR005467">
    <property type="entry name" value="His_kinase_dom"/>
</dbReference>
<sequence>MTSLARSYLRLGIGLLLGVALIFLLAMTHEQWAAQYCVDCVSFIRGANLPLLRIVLAFALLSALLGWPYYHYRRQVIAPARQARSELLDSQAFSLAVIESAPAGLIVIRLHDHQVVVENQRAKDSREVAQSIVEMARQPGIELCGEASMVLQGRCFRLSFSSTRYQDQQVLLCAFTDVTEHLERAVALSQAKSMADKASEAKTLFLATMSHEIRTPLYGVLGTLELLGLTGLDQRQMDYLSIIQRSSSTLLQLISDVLDVSRIESGQLTLESVAFSPLGLIEDVMSAHIANARAKGLQIYACVAPEIPDQLVGDEVRIWQILNNLLGNAIKFTDIGRVVLRCRVARGEGQDIMLELQVTDTGIGISPEQQLHLFEPFYQARASNLVSGTGLGLSICSRFSALMGGEVKVVSEQGLGSSFTLRLPFVLPDTPLPAEPGIDLGGVQVYVRAPVLELAENIGSWLLRWHATVTVLSAAQHEVHSGALLVEVLGNGKWLPDWNGRRLLCDYDGPQVPEPMEAGWRVSANHVRAIAGAVLMEKNGVTEPAPPGAAPALPALGLQVLVAEDNLINQAILKEQLEALGCTVELASDGQQALQQWRKYRFDVLLTDVNMPVMNGYELARAIRLQNAKAPIIGVTANAMRDEGERCQAAGMTCWVVKPLSLTTLRNLLLNVTPALAHEEAGRQPSPELSVQLAEAESSAAGIVLSPAMRDLFLSTMEKDIRAIRLALAAGEQTDVLHKVHGVSGALSVVQAHALARLFGELEHRLRAPSLQLTLIDDIHQALDRLCDLMRSV</sequence>
<dbReference type="InterPro" id="IPR011006">
    <property type="entry name" value="CheY-like_superfamily"/>
</dbReference>
<accession>A0A9X8HJB9</accession>
<dbReference type="InterPro" id="IPR036641">
    <property type="entry name" value="HPT_dom_sf"/>
</dbReference>
<keyword evidence="11" id="KW-0418">Kinase</keyword>
<organism evidence="11 12">
    <name type="scientific">Pseudomonas putida</name>
    <name type="common">Arthrobacter siderocapsulatus</name>
    <dbReference type="NCBI Taxonomy" id="303"/>
    <lineage>
        <taxon>Bacteria</taxon>
        <taxon>Pseudomonadati</taxon>
        <taxon>Pseudomonadota</taxon>
        <taxon>Gammaproteobacteria</taxon>
        <taxon>Pseudomonadales</taxon>
        <taxon>Pseudomonadaceae</taxon>
        <taxon>Pseudomonas</taxon>
    </lineage>
</organism>
<dbReference type="Gene3D" id="1.20.120.160">
    <property type="entry name" value="HPT domain"/>
    <property type="match status" value="1"/>
</dbReference>
<dbReference type="Pfam" id="PF02518">
    <property type="entry name" value="HATPase_c"/>
    <property type="match status" value="1"/>
</dbReference>
<keyword evidence="11" id="KW-0808">Transferase</keyword>
<evidence type="ECO:0000256" key="1">
    <source>
        <dbReference type="ARBA" id="ARBA00000085"/>
    </source>
</evidence>
<feature type="transmembrane region" description="Helical" evidence="7">
    <location>
        <begin position="49"/>
        <end position="70"/>
    </location>
</feature>
<dbReference type="InterPro" id="IPR003661">
    <property type="entry name" value="HisK_dim/P_dom"/>
</dbReference>
<dbReference type="PANTHER" id="PTHR45339">
    <property type="entry name" value="HYBRID SIGNAL TRANSDUCTION HISTIDINE KINASE J"/>
    <property type="match status" value="1"/>
</dbReference>
<dbReference type="InterPro" id="IPR036097">
    <property type="entry name" value="HisK_dim/P_sf"/>
</dbReference>
<dbReference type="InterPro" id="IPR004358">
    <property type="entry name" value="Sig_transdc_His_kin-like_C"/>
</dbReference>
<gene>
    <name evidence="11" type="ORF">EDF85_3531</name>
</gene>
<dbReference type="PROSITE" id="PS50109">
    <property type="entry name" value="HIS_KIN"/>
    <property type="match status" value="1"/>
</dbReference>
<dbReference type="PROSITE" id="PS50894">
    <property type="entry name" value="HPT"/>
    <property type="match status" value="1"/>
</dbReference>
<dbReference type="PRINTS" id="PR00344">
    <property type="entry name" value="BCTRLSENSOR"/>
</dbReference>
<name>A0A9X8HJB9_PSEPU</name>
<dbReference type="GO" id="GO:0000155">
    <property type="term" value="F:phosphorelay sensor kinase activity"/>
    <property type="evidence" value="ECO:0007669"/>
    <property type="project" value="InterPro"/>
</dbReference>
<dbReference type="GO" id="GO:0005886">
    <property type="term" value="C:plasma membrane"/>
    <property type="evidence" value="ECO:0007669"/>
    <property type="project" value="UniProtKB-SubCell"/>
</dbReference>
<dbReference type="SUPFAM" id="SSF55874">
    <property type="entry name" value="ATPase domain of HSP90 chaperone/DNA topoisomerase II/histidine kinase"/>
    <property type="match status" value="1"/>
</dbReference>
<comment type="caution">
    <text evidence="11">The sequence shown here is derived from an EMBL/GenBank/DDBJ whole genome shotgun (WGS) entry which is preliminary data.</text>
</comment>
<dbReference type="InterPro" id="IPR001789">
    <property type="entry name" value="Sig_transdc_resp-reg_receiver"/>
</dbReference>
<dbReference type="PROSITE" id="PS50110">
    <property type="entry name" value="RESPONSE_REGULATORY"/>
    <property type="match status" value="1"/>
</dbReference>
<keyword evidence="3 6" id="KW-0597">Phosphoprotein</keyword>
<dbReference type="GO" id="GO:0005524">
    <property type="term" value="F:ATP binding"/>
    <property type="evidence" value="ECO:0007669"/>
    <property type="project" value="UniProtKB-KW"/>
</dbReference>
<dbReference type="InterPro" id="IPR036890">
    <property type="entry name" value="HATPase_C_sf"/>
</dbReference>
<dbReference type="FunFam" id="3.30.565.10:FF:000010">
    <property type="entry name" value="Sensor histidine kinase RcsC"/>
    <property type="match status" value="1"/>
</dbReference>
<evidence type="ECO:0000256" key="2">
    <source>
        <dbReference type="ARBA" id="ARBA00012438"/>
    </source>
</evidence>
<dbReference type="Gene3D" id="1.10.287.130">
    <property type="match status" value="1"/>
</dbReference>
<evidence type="ECO:0000256" key="5">
    <source>
        <dbReference type="PROSITE-ProRule" id="PRU00110"/>
    </source>
</evidence>
<dbReference type="InterPro" id="IPR003594">
    <property type="entry name" value="HATPase_dom"/>
</dbReference>
<evidence type="ECO:0000256" key="7">
    <source>
        <dbReference type="SAM" id="Phobius"/>
    </source>
</evidence>
<dbReference type="SUPFAM" id="SSF47384">
    <property type="entry name" value="Homodimeric domain of signal transducing histidine kinase"/>
    <property type="match status" value="1"/>
</dbReference>
<evidence type="ECO:0000313" key="12">
    <source>
        <dbReference type="Proteomes" id="UP000269115"/>
    </source>
</evidence>
<dbReference type="Pfam" id="PF00072">
    <property type="entry name" value="Response_reg"/>
    <property type="match status" value="1"/>
</dbReference>
<reference evidence="11 12" key="1">
    <citation type="submission" date="2018-11" db="EMBL/GenBank/DDBJ databases">
        <title>Genomic analyses of the natural microbiome of Caenorhabditis elegans.</title>
        <authorList>
            <person name="Samuel B."/>
        </authorList>
    </citation>
    <scope>NUCLEOTIDE SEQUENCE [LARGE SCALE GENOMIC DNA]</scope>
    <source>
        <strain evidence="11 12">BIGb0473</strain>
    </source>
</reference>
<feature type="domain" description="Histidine kinase" evidence="8">
    <location>
        <begin position="208"/>
        <end position="427"/>
    </location>
</feature>
<keyword evidence="7" id="KW-1133">Transmembrane helix</keyword>
<keyword evidence="7" id="KW-0472">Membrane</keyword>
<feature type="modified residue" description="4-aspartylphosphate" evidence="6">
    <location>
        <position position="608"/>
    </location>
</feature>
<dbReference type="CDD" id="cd17546">
    <property type="entry name" value="REC_hyHK_CKI1_RcsC-like"/>
    <property type="match status" value="1"/>
</dbReference>
<feature type="domain" description="Response regulatory" evidence="9">
    <location>
        <begin position="559"/>
        <end position="673"/>
    </location>
</feature>
<dbReference type="CDD" id="cd16922">
    <property type="entry name" value="HATPase_EvgS-ArcB-TorS-like"/>
    <property type="match status" value="1"/>
</dbReference>
<evidence type="ECO:0000259" key="8">
    <source>
        <dbReference type="PROSITE" id="PS50109"/>
    </source>
</evidence>
<evidence type="ECO:0000313" key="11">
    <source>
        <dbReference type="EMBL" id="ROQ49216.1"/>
    </source>
</evidence>
<dbReference type="SUPFAM" id="SSF47226">
    <property type="entry name" value="Histidine-containing phosphotransfer domain, HPT domain"/>
    <property type="match status" value="1"/>
</dbReference>
<dbReference type="AlphaFoldDB" id="A0A9X8HJB9"/>
<dbReference type="CDD" id="cd00082">
    <property type="entry name" value="HisKA"/>
    <property type="match status" value="1"/>
</dbReference>
<feature type="transmembrane region" description="Helical" evidence="7">
    <location>
        <begin position="91"/>
        <end position="111"/>
    </location>
</feature>
<comment type="catalytic activity">
    <reaction evidence="1">
        <text>ATP + protein L-histidine = ADP + protein N-phospho-L-histidine.</text>
        <dbReference type="EC" id="2.7.13.3"/>
    </reaction>
</comment>
<dbReference type="Pfam" id="PF01627">
    <property type="entry name" value="Hpt"/>
    <property type="match status" value="1"/>
</dbReference>
<dbReference type="EMBL" id="RJUR01000014">
    <property type="protein sequence ID" value="ROQ49216.1"/>
    <property type="molecule type" value="Genomic_DNA"/>
</dbReference>
<dbReference type="SMART" id="SM00388">
    <property type="entry name" value="HisKA"/>
    <property type="match status" value="1"/>
</dbReference>
<dbReference type="SMART" id="SM00387">
    <property type="entry name" value="HATPase_c"/>
    <property type="match status" value="1"/>
</dbReference>
<dbReference type="Proteomes" id="UP000269115">
    <property type="component" value="Unassembled WGS sequence"/>
</dbReference>
<dbReference type="Gene3D" id="3.30.565.10">
    <property type="entry name" value="Histidine kinase-like ATPase, C-terminal domain"/>
    <property type="match status" value="1"/>
</dbReference>
<evidence type="ECO:0000256" key="3">
    <source>
        <dbReference type="ARBA" id="ARBA00022553"/>
    </source>
</evidence>
<dbReference type="RefSeq" id="WP_123753232.1">
    <property type="nucleotide sequence ID" value="NZ_RJUR01000014.1"/>
</dbReference>
<keyword evidence="4" id="KW-0902">Two-component regulatory system</keyword>
<dbReference type="PANTHER" id="PTHR45339:SF5">
    <property type="entry name" value="HISTIDINE KINASE"/>
    <property type="match status" value="1"/>
</dbReference>
<dbReference type="SMART" id="SM00448">
    <property type="entry name" value="REC"/>
    <property type="match status" value="1"/>
</dbReference>
<evidence type="ECO:0000259" key="9">
    <source>
        <dbReference type="PROSITE" id="PS50110"/>
    </source>
</evidence>
<dbReference type="SUPFAM" id="SSF52172">
    <property type="entry name" value="CheY-like"/>
    <property type="match status" value="1"/>
</dbReference>
<evidence type="ECO:0000256" key="6">
    <source>
        <dbReference type="PROSITE-ProRule" id="PRU00169"/>
    </source>
</evidence>